<evidence type="ECO:0000313" key="4">
    <source>
        <dbReference type="Proteomes" id="UP000187822"/>
    </source>
</evidence>
<keyword evidence="4" id="KW-1185">Reference proteome</keyword>
<dbReference type="Gene3D" id="3.30.460.10">
    <property type="entry name" value="Beta Polymerase, domain 2"/>
    <property type="match status" value="1"/>
</dbReference>
<organism evidence="2 5">
    <name type="scientific">Cuniculiplasma divulgatum</name>
    <dbReference type="NCBI Taxonomy" id="1673428"/>
    <lineage>
        <taxon>Archaea</taxon>
        <taxon>Methanobacteriati</taxon>
        <taxon>Thermoplasmatota</taxon>
        <taxon>Thermoplasmata</taxon>
        <taxon>Thermoplasmatales</taxon>
        <taxon>Cuniculiplasmataceae</taxon>
        <taxon>Cuniculiplasma</taxon>
    </lineage>
</organism>
<evidence type="ECO:0000259" key="1">
    <source>
        <dbReference type="Pfam" id="PF01909"/>
    </source>
</evidence>
<dbReference type="GO" id="GO:0016779">
    <property type="term" value="F:nucleotidyltransferase activity"/>
    <property type="evidence" value="ECO:0007669"/>
    <property type="project" value="InterPro"/>
</dbReference>
<reference evidence="3" key="2">
    <citation type="submission" date="2016-06" db="EMBL/GenBank/DDBJ databases">
        <authorList>
            <person name="Olsen C.W."/>
            <person name="Carey S."/>
            <person name="Hinshaw L."/>
            <person name="Karasin A.I."/>
        </authorList>
    </citation>
    <scope>NUCLEOTIDE SEQUENCE [LARGE SCALE GENOMIC DNA]</scope>
    <source>
        <strain evidence="3">PM4</strain>
    </source>
</reference>
<gene>
    <name evidence="3" type="ORF">CPM_1046</name>
    <name evidence="2" type="ORF">CSP5_1030</name>
</gene>
<dbReference type="InterPro" id="IPR002934">
    <property type="entry name" value="Polymerase_NTP_transf_dom"/>
</dbReference>
<dbReference type="OrthoDB" id="9287at2157"/>
<dbReference type="Proteomes" id="UP000187822">
    <property type="component" value="Chromosome I"/>
</dbReference>
<dbReference type="SUPFAM" id="SSF81301">
    <property type="entry name" value="Nucleotidyltransferase"/>
    <property type="match status" value="1"/>
</dbReference>
<feature type="domain" description="Polymerase nucleotidyl transferase" evidence="1">
    <location>
        <begin position="28"/>
        <end position="77"/>
    </location>
</feature>
<accession>A0A1N5UMX4</accession>
<keyword evidence="2" id="KW-0808">Transferase</keyword>
<protein>
    <submittedName>
        <fullName evidence="2">Minimal nucleotidyltransferase</fullName>
    </submittedName>
</protein>
<dbReference type="KEGG" id="cdiv:CPM_1046"/>
<sequence length="113" mass="13003">MEVVEKRIEKRNKIINDATAYSKNLSFKCSVLLIGSYARGDFNLWSDIDLLIIGDFKGNPLERLKDIDFPPGYETIMLTPEEINKMKSKNDRFITDALKDGVILRDDFSISNR</sequence>
<dbReference type="InterPro" id="IPR043519">
    <property type="entry name" value="NT_sf"/>
</dbReference>
<dbReference type="STRING" id="1673428.CPM_1046"/>
<dbReference type="Proteomes" id="UP000195607">
    <property type="component" value="Chromosome I"/>
</dbReference>
<reference evidence="4" key="3">
    <citation type="submission" date="2016-06" db="EMBL/GenBank/DDBJ databases">
        <authorList>
            <person name="Toshchakov V.S."/>
        </authorList>
    </citation>
    <scope>NUCLEOTIDE SEQUENCE [LARGE SCALE GENOMIC DNA]</scope>
    <source>
        <strain>PM4 (JCM 30641</strain>
        <strain evidence="4">\VKM B-2940)</strain>
    </source>
</reference>
<evidence type="ECO:0000313" key="2">
    <source>
        <dbReference type="EMBL" id="SIM61609.1"/>
    </source>
</evidence>
<evidence type="ECO:0000313" key="3">
    <source>
        <dbReference type="EMBL" id="SJK84864.1"/>
    </source>
</evidence>
<reference evidence="2 5" key="1">
    <citation type="submission" date="2016-04" db="EMBL/GenBank/DDBJ databases">
        <authorList>
            <person name="Evans L.H."/>
            <person name="Alamgir A."/>
            <person name="Owens N."/>
            <person name="Weber N.D."/>
            <person name="Virtaneva K."/>
            <person name="Barbian K."/>
            <person name="Babar A."/>
            <person name="Rosenke K."/>
        </authorList>
    </citation>
    <scope>NUCLEOTIDE SEQUENCE [LARGE SCALE GENOMIC DNA]</scope>
    <source>
        <strain evidence="2">S5</strain>
        <strain evidence="5">S5(T) (JCM 30642 \VKM B-2941)</strain>
    </source>
</reference>
<dbReference type="AlphaFoldDB" id="A0A1N5UMX4"/>
<dbReference type="PANTHER" id="PTHR43449">
    <property type="entry name" value="NUCLEOTIDYLTRANSFERASE"/>
    <property type="match status" value="1"/>
</dbReference>
<dbReference type="EMBL" id="LT719092">
    <property type="protein sequence ID" value="SJK84864.1"/>
    <property type="molecule type" value="Genomic_DNA"/>
</dbReference>
<name>A0A1N5UMX4_9ARCH</name>
<evidence type="ECO:0000313" key="5">
    <source>
        <dbReference type="Proteomes" id="UP000195607"/>
    </source>
</evidence>
<dbReference type="Pfam" id="PF01909">
    <property type="entry name" value="NTP_transf_2"/>
    <property type="match status" value="1"/>
</dbReference>
<dbReference type="CDD" id="cd05403">
    <property type="entry name" value="NT_KNTase_like"/>
    <property type="match status" value="1"/>
</dbReference>
<dbReference type="PANTHER" id="PTHR43449:SF1">
    <property type="entry name" value="POLYMERASE BETA NUCLEOTIDYLTRANSFERASE DOMAIN-CONTAINING PROTEIN"/>
    <property type="match status" value="1"/>
</dbReference>
<dbReference type="EMBL" id="LT671858">
    <property type="protein sequence ID" value="SIM61609.1"/>
    <property type="molecule type" value="Genomic_DNA"/>
</dbReference>
<proteinExistence type="predicted"/>
<dbReference type="RefSeq" id="WP_077076281.1">
    <property type="nucleotide sequence ID" value="NZ_LT671858.1"/>
</dbReference>
<dbReference type="GeneID" id="41588291"/>